<evidence type="ECO:0000313" key="2">
    <source>
        <dbReference type="Proteomes" id="UP000481030"/>
    </source>
</evidence>
<accession>A0A6L3V0L1</accession>
<gene>
    <name evidence="1" type="ORF">F7731_23820</name>
</gene>
<reference evidence="1 2" key="1">
    <citation type="journal article" date="2016" name="Antonie Van Leeuwenhoek">
        <title>Bacillus depressus sp. nov., isolated from soil of a sunflower field.</title>
        <authorList>
            <person name="Wei X."/>
            <person name="Xin D."/>
            <person name="Xin Y."/>
            <person name="Zhang H."/>
            <person name="Wang T."/>
            <person name="Zhang J."/>
        </authorList>
    </citation>
    <scope>NUCLEOTIDE SEQUENCE [LARGE SCALE GENOMIC DNA]</scope>
    <source>
        <strain evidence="1 2">BZ1</strain>
    </source>
</reference>
<dbReference type="Proteomes" id="UP000481030">
    <property type="component" value="Unassembled WGS sequence"/>
</dbReference>
<dbReference type="AlphaFoldDB" id="A0A6L3V0L1"/>
<comment type="caution">
    <text evidence="1">The sequence shown here is derived from an EMBL/GenBank/DDBJ whole genome shotgun (WGS) entry which is preliminary data.</text>
</comment>
<keyword evidence="2" id="KW-1185">Reference proteome</keyword>
<organism evidence="1 2">
    <name type="scientific">Cytobacillus depressus</name>
    <dbReference type="NCBI Taxonomy" id="1602942"/>
    <lineage>
        <taxon>Bacteria</taxon>
        <taxon>Bacillati</taxon>
        <taxon>Bacillota</taxon>
        <taxon>Bacilli</taxon>
        <taxon>Bacillales</taxon>
        <taxon>Bacillaceae</taxon>
        <taxon>Cytobacillus</taxon>
    </lineage>
</organism>
<proteinExistence type="predicted"/>
<dbReference type="EMBL" id="WBOS01000022">
    <property type="protein sequence ID" value="KAB2328981.1"/>
    <property type="molecule type" value="Genomic_DNA"/>
</dbReference>
<name>A0A6L3V0L1_9BACI</name>
<protein>
    <submittedName>
        <fullName evidence="1">Uncharacterized protein</fullName>
    </submittedName>
</protein>
<dbReference type="RefSeq" id="WP_151537279.1">
    <property type="nucleotide sequence ID" value="NZ_WBOS01000022.1"/>
</dbReference>
<sequence length="75" mass="8997">MHELLERALSIIDAAVFVQEMQIRQIDEDLKFWQKQKPSEVRRTALEKWQRKKEISVAKRDQCLKLVRMINDICA</sequence>
<evidence type="ECO:0000313" key="1">
    <source>
        <dbReference type="EMBL" id="KAB2328981.1"/>
    </source>
</evidence>